<evidence type="ECO:0000256" key="5">
    <source>
        <dbReference type="ARBA" id="ARBA00010185"/>
    </source>
</evidence>
<dbReference type="UniPathway" id="UPA00557">
    <property type="reaction ID" value="UER00614"/>
</dbReference>
<evidence type="ECO:0000256" key="15">
    <source>
        <dbReference type="ARBA" id="ARBA00023136"/>
    </source>
</evidence>
<comment type="similarity">
    <text evidence="5 18">Belongs to the CDS family.</text>
</comment>
<feature type="transmembrane region" description="Helical" evidence="19">
    <location>
        <begin position="112"/>
        <end position="134"/>
    </location>
</feature>
<comment type="pathway">
    <text evidence="3 18">Phospholipid metabolism; CDP-diacylglycerol biosynthesis; CDP-diacylglycerol from sn-glycerol 3-phosphate: step 3/3.</text>
</comment>
<keyword evidence="9" id="KW-0444">Lipid biosynthesis</keyword>
<feature type="transmembrane region" description="Helical" evidence="19">
    <location>
        <begin position="82"/>
        <end position="100"/>
    </location>
</feature>
<evidence type="ECO:0000256" key="16">
    <source>
        <dbReference type="ARBA" id="ARBA00023209"/>
    </source>
</evidence>
<protein>
    <recommendedName>
        <fullName evidence="7 18">Phosphatidate cytidylyltransferase</fullName>
        <ecNumber evidence="6 18">2.7.7.41</ecNumber>
    </recommendedName>
</protein>
<evidence type="ECO:0000256" key="8">
    <source>
        <dbReference type="ARBA" id="ARBA00022475"/>
    </source>
</evidence>
<gene>
    <name evidence="20" type="ORF">BFP71_06925</name>
</gene>
<keyword evidence="14" id="KW-0443">Lipid metabolism</keyword>
<dbReference type="GO" id="GO:0004605">
    <property type="term" value="F:phosphatidate cytidylyltransferase activity"/>
    <property type="evidence" value="ECO:0007669"/>
    <property type="project" value="UniProtKB-EC"/>
</dbReference>
<keyword evidence="11 18" id="KW-0812">Transmembrane</keyword>
<keyword evidence="16" id="KW-0594">Phospholipid biosynthesis</keyword>
<evidence type="ECO:0000256" key="11">
    <source>
        <dbReference type="ARBA" id="ARBA00022692"/>
    </source>
</evidence>
<dbReference type="PANTHER" id="PTHR46382:SF1">
    <property type="entry name" value="PHOSPHATIDATE CYTIDYLYLTRANSFERASE"/>
    <property type="match status" value="1"/>
</dbReference>
<evidence type="ECO:0000256" key="1">
    <source>
        <dbReference type="ARBA" id="ARBA00001698"/>
    </source>
</evidence>
<feature type="transmembrane region" description="Helical" evidence="19">
    <location>
        <begin position="7"/>
        <end position="24"/>
    </location>
</feature>
<dbReference type="EC" id="2.7.7.41" evidence="6 18"/>
<keyword evidence="21" id="KW-1185">Reference proteome</keyword>
<keyword evidence="13 19" id="KW-1133">Transmembrane helix</keyword>
<dbReference type="GO" id="GO:0016024">
    <property type="term" value="P:CDP-diacylglycerol biosynthetic process"/>
    <property type="evidence" value="ECO:0007669"/>
    <property type="project" value="UniProtKB-UniPathway"/>
</dbReference>
<evidence type="ECO:0000256" key="7">
    <source>
        <dbReference type="ARBA" id="ARBA00019373"/>
    </source>
</evidence>
<dbReference type="PANTHER" id="PTHR46382">
    <property type="entry name" value="PHOSPHATIDATE CYTIDYLYLTRANSFERASE"/>
    <property type="match status" value="1"/>
</dbReference>
<evidence type="ECO:0000313" key="20">
    <source>
        <dbReference type="EMBL" id="OEK05845.1"/>
    </source>
</evidence>
<organism evidence="20 21">
    <name type="scientific">Roseivirga misakiensis</name>
    <dbReference type="NCBI Taxonomy" id="1563681"/>
    <lineage>
        <taxon>Bacteria</taxon>
        <taxon>Pseudomonadati</taxon>
        <taxon>Bacteroidota</taxon>
        <taxon>Cytophagia</taxon>
        <taxon>Cytophagales</taxon>
        <taxon>Roseivirgaceae</taxon>
        <taxon>Roseivirga</taxon>
    </lineage>
</organism>
<evidence type="ECO:0000256" key="2">
    <source>
        <dbReference type="ARBA" id="ARBA00004651"/>
    </source>
</evidence>
<evidence type="ECO:0000256" key="17">
    <source>
        <dbReference type="ARBA" id="ARBA00023264"/>
    </source>
</evidence>
<feature type="transmembrane region" description="Helical" evidence="19">
    <location>
        <begin position="55"/>
        <end position="76"/>
    </location>
</feature>
<evidence type="ECO:0000256" key="10">
    <source>
        <dbReference type="ARBA" id="ARBA00022679"/>
    </source>
</evidence>
<dbReference type="Pfam" id="PF01148">
    <property type="entry name" value="CTP_transf_1"/>
    <property type="match status" value="1"/>
</dbReference>
<evidence type="ECO:0000256" key="18">
    <source>
        <dbReference type="RuleBase" id="RU003938"/>
    </source>
</evidence>
<evidence type="ECO:0000256" key="9">
    <source>
        <dbReference type="ARBA" id="ARBA00022516"/>
    </source>
</evidence>
<evidence type="ECO:0000256" key="14">
    <source>
        <dbReference type="ARBA" id="ARBA00023098"/>
    </source>
</evidence>
<keyword evidence="15 19" id="KW-0472">Membrane</keyword>
<reference evidence="20 21" key="1">
    <citation type="submission" date="2016-08" db="EMBL/GenBank/DDBJ databases">
        <title>Draft genome of Fabibacter sp. strain SK-8.</title>
        <authorList>
            <person name="Wong S.-K."/>
            <person name="Hamasaki K."/>
            <person name="Yoshizawa S."/>
        </authorList>
    </citation>
    <scope>NUCLEOTIDE SEQUENCE [LARGE SCALE GENOMIC DNA]</scope>
    <source>
        <strain evidence="20 21">SK-8</strain>
    </source>
</reference>
<accession>A0A1E5T384</accession>
<dbReference type="PROSITE" id="PS01315">
    <property type="entry name" value="CDS"/>
    <property type="match status" value="1"/>
</dbReference>
<feature type="transmembrane region" description="Helical" evidence="19">
    <location>
        <begin position="206"/>
        <end position="229"/>
    </location>
</feature>
<dbReference type="AlphaFoldDB" id="A0A1E5T384"/>
<keyword evidence="12 18" id="KW-0548">Nucleotidyltransferase</keyword>
<evidence type="ECO:0000256" key="4">
    <source>
        <dbReference type="ARBA" id="ARBA00005189"/>
    </source>
</evidence>
<evidence type="ECO:0000256" key="12">
    <source>
        <dbReference type="ARBA" id="ARBA00022695"/>
    </source>
</evidence>
<feature type="transmembrane region" description="Helical" evidence="19">
    <location>
        <begin position="249"/>
        <end position="269"/>
    </location>
</feature>
<dbReference type="OrthoDB" id="9799199at2"/>
<sequence length="270" mass="29559">MNNLATRAITALIGVAIIIGAIVYDYRSFALVFLLIAILALNEFYGLLKSSGARPFRIWGLILGLVLYLLTFANWTDDLIKEYLYAIPVMIGSLFILPLLRSDKQNKANSVGLSILGVLYIAIPFCLVIPIAFIDGTFSYQLILGILFAQWANDTGAYFTGKSIGKTKLYESISPNKTWEGAIGGLFTAIGILAIFGIYFDQLSSIEWIGLAVVVSVFGTIGDLVESYFKRKLAIKDSGSTLPGHGGFLDRFDGLILALPFAFIYLLIIQ</sequence>
<comment type="subcellular location">
    <subcellularLocation>
        <location evidence="2">Cell membrane</location>
        <topology evidence="2">Multi-pass membrane protein</topology>
    </subcellularLocation>
</comment>
<feature type="transmembrane region" description="Helical" evidence="19">
    <location>
        <begin position="30"/>
        <end position="48"/>
    </location>
</feature>
<comment type="catalytic activity">
    <reaction evidence="1 18">
        <text>a 1,2-diacyl-sn-glycero-3-phosphate + CTP + H(+) = a CDP-1,2-diacyl-sn-glycerol + diphosphate</text>
        <dbReference type="Rhea" id="RHEA:16229"/>
        <dbReference type="ChEBI" id="CHEBI:15378"/>
        <dbReference type="ChEBI" id="CHEBI:33019"/>
        <dbReference type="ChEBI" id="CHEBI:37563"/>
        <dbReference type="ChEBI" id="CHEBI:58332"/>
        <dbReference type="ChEBI" id="CHEBI:58608"/>
        <dbReference type="EC" id="2.7.7.41"/>
    </reaction>
</comment>
<comment type="pathway">
    <text evidence="4">Lipid metabolism.</text>
</comment>
<dbReference type="RefSeq" id="WP_069834763.1">
    <property type="nucleotide sequence ID" value="NZ_MDGQ01000004.1"/>
</dbReference>
<keyword evidence="8" id="KW-1003">Cell membrane</keyword>
<keyword evidence="17" id="KW-1208">Phospholipid metabolism</keyword>
<evidence type="ECO:0000256" key="13">
    <source>
        <dbReference type="ARBA" id="ARBA00022989"/>
    </source>
</evidence>
<evidence type="ECO:0000256" key="19">
    <source>
        <dbReference type="SAM" id="Phobius"/>
    </source>
</evidence>
<dbReference type="Proteomes" id="UP000095552">
    <property type="component" value="Unassembled WGS sequence"/>
</dbReference>
<name>A0A1E5T384_9BACT</name>
<feature type="transmembrane region" description="Helical" evidence="19">
    <location>
        <begin position="181"/>
        <end position="200"/>
    </location>
</feature>
<evidence type="ECO:0000313" key="21">
    <source>
        <dbReference type="Proteomes" id="UP000095552"/>
    </source>
</evidence>
<dbReference type="STRING" id="1563681.BFP71_06925"/>
<dbReference type="InterPro" id="IPR000374">
    <property type="entry name" value="PC_trans"/>
</dbReference>
<dbReference type="GO" id="GO:0005886">
    <property type="term" value="C:plasma membrane"/>
    <property type="evidence" value="ECO:0007669"/>
    <property type="project" value="UniProtKB-SubCell"/>
</dbReference>
<evidence type="ECO:0000256" key="3">
    <source>
        <dbReference type="ARBA" id="ARBA00005119"/>
    </source>
</evidence>
<evidence type="ECO:0000256" key="6">
    <source>
        <dbReference type="ARBA" id="ARBA00012487"/>
    </source>
</evidence>
<keyword evidence="10 18" id="KW-0808">Transferase</keyword>
<dbReference type="EMBL" id="MDGQ01000004">
    <property type="protein sequence ID" value="OEK05845.1"/>
    <property type="molecule type" value="Genomic_DNA"/>
</dbReference>
<proteinExistence type="inferred from homology"/>
<comment type="caution">
    <text evidence="20">The sequence shown here is derived from an EMBL/GenBank/DDBJ whole genome shotgun (WGS) entry which is preliminary data.</text>
</comment>